<evidence type="ECO:0000313" key="2">
    <source>
        <dbReference type="EMBL" id="OZG62353.1"/>
    </source>
</evidence>
<protein>
    <submittedName>
        <fullName evidence="2">ABC transporter, ATP-binding protein</fullName>
    </submittedName>
</protein>
<proteinExistence type="predicted"/>
<gene>
    <name evidence="2" type="ORF">BLEM_0899</name>
</gene>
<dbReference type="AlphaFoldDB" id="A0A261FTS1"/>
<dbReference type="GO" id="GO:0005524">
    <property type="term" value="F:ATP binding"/>
    <property type="evidence" value="ECO:0007669"/>
    <property type="project" value="UniProtKB-KW"/>
</dbReference>
<keyword evidence="2" id="KW-0547">Nucleotide-binding</keyword>
<dbReference type="EMBL" id="MWWX01000005">
    <property type="protein sequence ID" value="OZG62353.1"/>
    <property type="molecule type" value="Genomic_DNA"/>
</dbReference>
<organism evidence="2 3">
    <name type="scientific">Bifidobacterium lemurum</name>
    <dbReference type="NCBI Taxonomy" id="1603886"/>
    <lineage>
        <taxon>Bacteria</taxon>
        <taxon>Bacillati</taxon>
        <taxon>Actinomycetota</taxon>
        <taxon>Actinomycetes</taxon>
        <taxon>Bifidobacteriales</taxon>
        <taxon>Bifidobacteriaceae</taxon>
        <taxon>Bifidobacterium</taxon>
    </lineage>
</organism>
<keyword evidence="1" id="KW-0472">Membrane</keyword>
<name>A0A261FTS1_9BIFI</name>
<dbReference type="Proteomes" id="UP000216352">
    <property type="component" value="Unassembled WGS sequence"/>
</dbReference>
<reference evidence="2 3" key="1">
    <citation type="journal article" date="2017" name="BMC Genomics">
        <title>Comparative genomic and phylogenomic analyses of the Bifidobacteriaceae family.</title>
        <authorList>
            <person name="Lugli G.A."/>
            <person name="Milani C."/>
            <person name="Turroni F."/>
            <person name="Duranti S."/>
            <person name="Mancabelli L."/>
            <person name="Mangifesta M."/>
            <person name="Ferrario C."/>
            <person name="Modesto M."/>
            <person name="Mattarelli P."/>
            <person name="Jiri K."/>
            <person name="van Sinderen D."/>
            <person name="Ventura M."/>
        </authorList>
    </citation>
    <scope>NUCLEOTIDE SEQUENCE [LARGE SCALE GENOMIC DNA]</scope>
    <source>
        <strain evidence="2 3">DSM 28807</strain>
    </source>
</reference>
<accession>A0A261FTS1</accession>
<dbReference type="OrthoDB" id="3716589at2"/>
<keyword evidence="2" id="KW-0067">ATP-binding</keyword>
<comment type="caution">
    <text evidence="2">The sequence shown here is derived from an EMBL/GenBank/DDBJ whole genome shotgun (WGS) entry which is preliminary data.</text>
</comment>
<feature type="transmembrane region" description="Helical" evidence="1">
    <location>
        <begin position="246"/>
        <end position="263"/>
    </location>
</feature>
<feature type="transmembrane region" description="Helical" evidence="1">
    <location>
        <begin position="283"/>
        <end position="309"/>
    </location>
</feature>
<evidence type="ECO:0000256" key="1">
    <source>
        <dbReference type="SAM" id="Phobius"/>
    </source>
</evidence>
<keyword evidence="1" id="KW-1133">Transmembrane helix</keyword>
<keyword evidence="1" id="KW-0812">Transmembrane</keyword>
<sequence>MRLESILSEAMRNVSCGTARAVSMALAVLLVGGLFGGYEAMSVIALQDDAAARIRANADVATLVGAKVDGVTCDRLSSVPDGPSVSGAMRSGPQIVFAATPGRDVASYEVTPGLLHLLASDDTMSADAGGVWISRDMAGDFGLSVGSVVQTDQGTIRVGGVYDWDNDGRDTRFAYALVVPVSSWEGTFEECWAKQWPTSDDLDALLYSTAVVSGGESAKGGVTRLNKGFDSHYDAGGSYHSRMTRWMPFVAGSVGLLIGWMAVRRRRLEYAGALHSGQSKEALVLTIAVETSVWAGLGTLASTSLLTALCARLASDDFARIAAIAIRTPIALCAAVVVSAVASGAWVRESQLFRFFKRR</sequence>
<evidence type="ECO:0000313" key="3">
    <source>
        <dbReference type="Proteomes" id="UP000216352"/>
    </source>
</evidence>
<dbReference type="RefSeq" id="WP_072723853.1">
    <property type="nucleotide sequence ID" value="NZ_BDIS01000003.1"/>
</dbReference>
<keyword evidence="3" id="KW-1185">Reference proteome</keyword>
<feature type="transmembrane region" description="Helical" evidence="1">
    <location>
        <begin position="21"/>
        <end position="38"/>
    </location>
</feature>
<dbReference type="STRING" id="1603886.GCA_001895165_00306"/>
<feature type="transmembrane region" description="Helical" evidence="1">
    <location>
        <begin position="321"/>
        <end position="347"/>
    </location>
</feature>